<sequence length="145" mass="15806">MKDLETEIWQRIAALNLKCCYISEVKTRSNAASPASKFQDVSAFISNCATRSSDPPVNTEESSSSCKSRTRNMVTPEGKCFRASSSGEGFNASGSKCDVSVSGNLLHKNDAAQFMLLTSDDKHNQCITFEIDEDLIQGSFMASDK</sequence>
<proteinExistence type="predicted"/>
<keyword evidence="3" id="KW-1185">Reference proteome</keyword>
<evidence type="ECO:0000313" key="2">
    <source>
        <dbReference type="EMBL" id="KAK9950050.1"/>
    </source>
</evidence>
<organism evidence="2 3">
    <name type="scientific">Rubus argutus</name>
    <name type="common">Southern blackberry</name>
    <dbReference type="NCBI Taxonomy" id="59490"/>
    <lineage>
        <taxon>Eukaryota</taxon>
        <taxon>Viridiplantae</taxon>
        <taxon>Streptophyta</taxon>
        <taxon>Embryophyta</taxon>
        <taxon>Tracheophyta</taxon>
        <taxon>Spermatophyta</taxon>
        <taxon>Magnoliopsida</taxon>
        <taxon>eudicotyledons</taxon>
        <taxon>Gunneridae</taxon>
        <taxon>Pentapetalae</taxon>
        <taxon>rosids</taxon>
        <taxon>fabids</taxon>
        <taxon>Rosales</taxon>
        <taxon>Rosaceae</taxon>
        <taxon>Rosoideae</taxon>
        <taxon>Rosoideae incertae sedis</taxon>
        <taxon>Rubus</taxon>
    </lineage>
</organism>
<protein>
    <submittedName>
        <fullName evidence="2">Uncharacterized protein</fullName>
    </submittedName>
</protein>
<feature type="region of interest" description="Disordered" evidence="1">
    <location>
        <begin position="51"/>
        <end position="71"/>
    </location>
</feature>
<name>A0AAW1YNL5_RUBAR</name>
<evidence type="ECO:0000256" key="1">
    <source>
        <dbReference type="SAM" id="MobiDB-lite"/>
    </source>
</evidence>
<accession>A0AAW1YNL5</accession>
<dbReference type="EMBL" id="JBEDUW010000001">
    <property type="protein sequence ID" value="KAK9950050.1"/>
    <property type="molecule type" value="Genomic_DNA"/>
</dbReference>
<comment type="caution">
    <text evidence="2">The sequence shown here is derived from an EMBL/GenBank/DDBJ whole genome shotgun (WGS) entry which is preliminary data.</text>
</comment>
<dbReference type="Proteomes" id="UP001457282">
    <property type="component" value="Unassembled WGS sequence"/>
</dbReference>
<evidence type="ECO:0000313" key="3">
    <source>
        <dbReference type="Proteomes" id="UP001457282"/>
    </source>
</evidence>
<gene>
    <name evidence="2" type="ORF">M0R45_005556</name>
</gene>
<reference evidence="2 3" key="1">
    <citation type="journal article" date="2023" name="G3 (Bethesda)">
        <title>A chromosome-length genome assembly and annotation of blackberry (Rubus argutus, cv. 'Hillquist').</title>
        <authorList>
            <person name="Bruna T."/>
            <person name="Aryal R."/>
            <person name="Dudchenko O."/>
            <person name="Sargent D.J."/>
            <person name="Mead D."/>
            <person name="Buti M."/>
            <person name="Cavallini A."/>
            <person name="Hytonen T."/>
            <person name="Andres J."/>
            <person name="Pham M."/>
            <person name="Weisz D."/>
            <person name="Mascagni F."/>
            <person name="Usai G."/>
            <person name="Natali L."/>
            <person name="Bassil N."/>
            <person name="Fernandez G.E."/>
            <person name="Lomsadze A."/>
            <person name="Armour M."/>
            <person name="Olukolu B."/>
            <person name="Poorten T."/>
            <person name="Britton C."/>
            <person name="Davik J."/>
            <person name="Ashrafi H."/>
            <person name="Aiden E.L."/>
            <person name="Borodovsky M."/>
            <person name="Worthington M."/>
        </authorList>
    </citation>
    <scope>NUCLEOTIDE SEQUENCE [LARGE SCALE GENOMIC DNA]</scope>
    <source>
        <strain evidence="2">PI 553951</strain>
    </source>
</reference>
<dbReference type="AlphaFoldDB" id="A0AAW1YNL5"/>